<dbReference type="Gene3D" id="1.10.287.950">
    <property type="entry name" value="Methyl-accepting chemotaxis protein"/>
    <property type="match status" value="1"/>
</dbReference>
<dbReference type="EMBL" id="JAAVJL010000004">
    <property type="protein sequence ID" value="NMF60784.1"/>
    <property type="molecule type" value="Genomic_DNA"/>
</dbReference>
<dbReference type="PROSITE" id="PS50885">
    <property type="entry name" value="HAMP"/>
    <property type="match status" value="2"/>
</dbReference>
<name>A0ABX1LX96_9CYAN</name>
<accession>A0ABX1LX96</accession>
<sequence>MANQPPFSRKRFNAKKKRKAAVAAAPISRHASNKSSWLNNLPINTKILLAIGSTSILPLVCLAITTLYSYSSLAPSLSQEAQRQLTNIGFFGFGLGFIVVVMALPFSLVIGGTLSKRIRNLEAIARAYTTGNFDADMLRARVELGATDEVGKLADVLNVMTVNLAQNKQAQSEAQMQADIQSNIFEDEISHLLDVVSDLELGDLTAKAEVSPHATGLIADTLNRLSEQLAEVLAAVLKTTQQVTFRTDRLEQLAIAVSQNAAQQEGLVVQARLGIEDVNQLAQDAAQQAIAANRAVQRVRSAVRQGEEQIIYLTASIESLQAATVQMVQRIKNLGEFVALAKQFVLDQKRLASLTQVLATNASMVATRALEQRDPQQFVSVAREFEAIASQVNALATQTNQGLVVLQQRTGFVEVVVSGIDQDVRDVSSLVSDFTKSVDSSEQSFTNIANVTEELADIGMSVTESSSSIAEAVKFSLGSIQDIEAIAERSASQAQFTRDQSGKMGRLARQLLERVQFFRLPSSMQLDYTEIADLDSPEVESISIAK</sequence>
<evidence type="ECO:0000256" key="2">
    <source>
        <dbReference type="ARBA" id="ARBA00029447"/>
    </source>
</evidence>
<gene>
    <name evidence="7" type="ORF">HC246_22845</name>
</gene>
<protein>
    <submittedName>
        <fullName evidence="7">Methyl-accepting chemotaxis protein</fullName>
    </submittedName>
</protein>
<comment type="similarity">
    <text evidence="2">Belongs to the methyl-accepting chemotaxis (MCP) protein family.</text>
</comment>
<dbReference type="SUPFAM" id="SSF58104">
    <property type="entry name" value="Methyl-accepting chemotaxis protein (MCP) signaling domain"/>
    <property type="match status" value="1"/>
</dbReference>
<proteinExistence type="inferred from homology"/>
<feature type="transmembrane region" description="Helical" evidence="4">
    <location>
        <begin position="47"/>
        <end position="68"/>
    </location>
</feature>
<evidence type="ECO:0000313" key="7">
    <source>
        <dbReference type="EMBL" id="NMF60784.1"/>
    </source>
</evidence>
<dbReference type="Gene3D" id="6.10.340.10">
    <property type="match status" value="1"/>
</dbReference>
<keyword evidence="4" id="KW-0812">Transmembrane</keyword>
<evidence type="ECO:0000256" key="3">
    <source>
        <dbReference type="PROSITE-ProRule" id="PRU00284"/>
    </source>
</evidence>
<feature type="domain" description="HAMP" evidence="6">
    <location>
        <begin position="189"/>
        <end position="234"/>
    </location>
</feature>
<dbReference type="SMART" id="SM00304">
    <property type="entry name" value="HAMP"/>
    <property type="match status" value="2"/>
</dbReference>
<dbReference type="PANTHER" id="PTHR32089:SF112">
    <property type="entry name" value="LYSOZYME-LIKE PROTEIN-RELATED"/>
    <property type="match status" value="1"/>
</dbReference>
<keyword evidence="4" id="KW-0472">Membrane</keyword>
<keyword evidence="1 3" id="KW-0807">Transducer</keyword>
<evidence type="ECO:0000256" key="1">
    <source>
        <dbReference type="ARBA" id="ARBA00023224"/>
    </source>
</evidence>
<feature type="domain" description="HAMP" evidence="6">
    <location>
        <begin position="112"/>
        <end position="169"/>
    </location>
</feature>
<keyword evidence="8" id="KW-1185">Reference proteome</keyword>
<comment type="caution">
    <text evidence="7">The sequence shown here is derived from an EMBL/GenBank/DDBJ whole genome shotgun (WGS) entry which is preliminary data.</text>
</comment>
<dbReference type="Proteomes" id="UP000738376">
    <property type="component" value="Unassembled WGS sequence"/>
</dbReference>
<keyword evidence="4" id="KW-1133">Transmembrane helix</keyword>
<feature type="domain" description="Methyl-accepting transducer" evidence="5">
    <location>
        <begin position="239"/>
        <end position="484"/>
    </location>
</feature>
<dbReference type="InterPro" id="IPR004089">
    <property type="entry name" value="MCPsignal_dom"/>
</dbReference>
<evidence type="ECO:0000313" key="8">
    <source>
        <dbReference type="Proteomes" id="UP000738376"/>
    </source>
</evidence>
<dbReference type="InterPro" id="IPR003660">
    <property type="entry name" value="HAMP_dom"/>
</dbReference>
<dbReference type="PANTHER" id="PTHR32089">
    <property type="entry name" value="METHYL-ACCEPTING CHEMOTAXIS PROTEIN MCPB"/>
    <property type="match status" value="1"/>
</dbReference>
<dbReference type="Pfam" id="PF00672">
    <property type="entry name" value="HAMP"/>
    <property type="match status" value="1"/>
</dbReference>
<evidence type="ECO:0000259" key="6">
    <source>
        <dbReference type="PROSITE" id="PS50885"/>
    </source>
</evidence>
<evidence type="ECO:0000256" key="4">
    <source>
        <dbReference type="SAM" id="Phobius"/>
    </source>
</evidence>
<organism evidence="7 8">
    <name type="scientific">Pseudanabaena yagii GIHE-NHR1</name>
    <dbReference type="NCBI Taxonomy" id="2722753"/>
    <lineage>
        <taxon>Bacteria</taxon>
        <taxon>Bacillati</taxon>
        <taxon>Cyanobacteriota</taxon>
        <taxon>Cyanophyceae</taxon>
        <taxon>Pseudanabaenales</taxon>
        <taxon>Pseudanabaenaceae</taxon>
        <taxon>Pseudanabaena</taxon>
        <taxon>Pseudanabaena yagii</taxon>
    </lineage>
</organism>
<reference evidence="7 8" key="1">
    <citation type="submission" date="2020-03" db="EMBL/GenBank/DDBJ databases">
        <title>Draft Genome Sequence of 2-Methylisoborneol Producing Pseudanabaena yagii Strain GIHE-NHR1 Isolated from North Han River in South Korea.</title>
        <authorList>
            <person name="Jeong J."/>
        </authorList>
    </citation>
    <scope>NUCLEOTIDE SEQUENCE [LARGE SCALE GENOMIC DNA]</scope>
    <source>
        <strain evidence="7 8">GIHE-NHR1</strain>
    </source>
</reference>
<feature type="transmembrane region" description="Helical" evidence="4">
    <location>
        <begin position="88"/>
        <end position="110"/>
    </location>
</feature>
<evidence type="ECO:0000259" key="5">
    <source>
        <dbReference type="PROSITE" id="PS50111"/>
    </source>
</evidence>
<dbReference type="CDD" id="cd06225">
    <property type="entry name" value="HAMP"/>
    <property type="match status" value="1"/>
</dbReference>
<dbReference type="RefSeq" id="WP_169365726.1">
    <property type="nucleotide sequence ID" value="NZ_JAAVJL010000004.1"/>
</dbReference>
<dbReference type="PROSITE" id="PS50111">
    <property type="entry name" value="CHEMOTAXIS_TRANSDUC_2"/>
    <property type="match status" value="1"/>
</dbReference>